<comment type="caution">
    <text evidence="1">The sequence shown here is derived from an EMBL/GenBank/DDBJ whole genome shotgun (WGS) entry which is preliminary data.</text>
</comment>
<name>A0A3R7L7G5_9BURK</name>
<protein>
    <submittedName>
        <fullName evidence="1">Uncharacterized protein</fullName>
    </submittedName>
</protein>
<dbReference type="RefSeq" id="WP_120348041.1">
    <property type="nucleotide sequence ID" value="NZ_MCAS01000045.1"/>
</dbReference>
<sequence length="114" mass="12689">MARLDRPPPGAIVDDQAAPVFHRIREHKNGTEQNRIPGLRNEQRLPGSDEAFRVATMSGKHLKNPAFLGGPTLGVLALTCQDNRIWVRAVVADRRENNPSRSMMSAKRRQNLAA</sequence>
<gene>
    <name evidence="1" type="ORF">BCY88_08675</name>
</gene>
<evidence type="ECO:0000313" key="2">
    <source>
        <dbReference type="Proteomes" id="UP000283709"/>
    </source>
</evidence>
<proteinExistence type="predicted"/>
<evidence type="ECO:0000313" key="1">
    <source>
        <dbReference type="EMBL" id="RKF35706.1"/>
    </source>
</evidence>
<accession>A0A3R7L7G5</accession>
<reference evidence="1 2" key="1">
    <citation type="submission" date="2016-07" db="EMBL/GenBank/DDBJ databases">
        <title>Genome analysis of Burkholderia fungorum ES3-20.</title>
        <authorList>
            <person name="Xu D."/>
            <person name="Yao R."/>
            <person name="Zheng S."/>
        </authorList>
    </citation>
    <scope>NUCLEOTIDE SEQUENCE [LARGE SCALE GENOMIC DNA]</scope>
    <source>
        <strain evidence="1 2">ES3-20</strain>
    </source>
</reference>
<dbReference type="AlphaFoldDB" id="A0A3R7L7G5"/>
<organism evidence="1 2">
    <name type="scientific">Paraburkholderia fungorum</name>
    <dbReference type="NCBI Taxonomy" id="134537"/>
    <lineage>
        <taxon>Bacteria</taxon>
        <taxon>Pseudomonadati</taxon>
        <taxon>Pseudomonadota</taxon>
        <taxon>Betaproteobacteria</taxon>
        <taxon>Burkholderiales</taxon>
        <taxon>Burkholderiaceae</taxon>
        <taxon>Paraburkholderia</taxon>
    </lineage>
</organism>
<dbReference type="Proteomes" id="UP000283709">
    <property type="component" value="Unassembled WGS sequence"/>
</dbReference>
<dbReference type="EMBL" id="MCAS01000045">
    <property type="protein sequence ID" value="RKF35706.1"/>
    <property type="molecule type" value="Genomic_DNA"/>
</dbReference>